<evidence type="ECO:0000256" key="2">
    <source>
        <dbReference type="ARBA" id="ARBA00022617"/>
    </source>
</evidence>
<keyword evidence="3 7" id="KW-0479">Metal-binding</keyword>
<organism evidence="9 10">
    <name type="scientific">Lentzea fradiae</name>
    <dbReference type="NCBI Taxonomy" id="200378"/>
    <lineage>
        <taxon>Bacteria</taxon>
        <taxon>Bacillati</taxon>
        <taxon>Actinomycetota</taxon>
        <taxon>Actinomycetes</taxon>
        <taxon>Pseudonocardiales</taxon>
        <taxon>Pseudonocardiaceae</taxon>
        <taxon>Lentzea</taxon>
    </lineage>
</organism>
<keyword evidence="4 8" id="KW-0560">Oxidoreductase</keyword>
<dbReference type="PRINTS" id="PR00385">
    <property type="entry name" value="P450"/>
</dbReference>
<proteinExistence type="inferred from homology"/>
<dbReference type="EMBL" id="FNCC01000011">
    <property type="protein sequence ID" value="SDG74631.1"/>
    <property type="molecule type" value="Genomic_DNA"/>
</dbReference>
<protein>
    <submittedName>
        <fullName evidence="9">Cytochrome P450</fullName>
    </submittedName>
</protein>
<evidence type="ECO:0000256" key="1">
    <source>
        <dbReference type="ARBA" id="ARBA00010617"/>
    </source>
</evidence>
<dbReference type="STRING" id="200378.SAMN05216553_11113"/>
<dbReference type="SUPFAM" id="SSF48264">
    <property type="entry name" value="Cytochrome P450"/>
    <property type="match status" value="1"/>
</dbReference>
<sequence length="437" mass="48824">MSVPVAPGRLPFLGHSLPMLTKRFAFTANLRDQGDLVEVHLGPLRAFFVTSPQLMHQVLVTDAPKFHKGRMYDKFRRFAGNGLALSSGSYHLRQRRMMQPAFHRDRIAAYAAIMSRAAGELVGRWRADEVRRLEVDMQGLAVTIVGEALFSTEIGRRAVDEARRSVFVIVKNGILRALSPGFVEKLPIPANREFDEAIARMRAIVQEVVDSRRGDDTDHGDLLSTLMLAKDTATGEPMTDEQVFDEVVTLLTAGIETTALALAWIFHEIAANPEVEERVLAEVDEVLGGRPVTVGDVPRLTYLGRVANEVLRKYSLWLIMRRTAEEVELGGVRLPPGTEVILSPHTLHHDPAHFPDPERFDPDRWLPERAKLLPKGAFVPFGGGIHQCIGNHFALTEIAIVAATVFSRYRLVPDRPVRTRFTNAAYPNDLMMKVVPR</sequence>
<gene>
    <name evidence="9" type="ORF">SAMN05216553_11113</name>
</gene>
<dbReference type="Proteomes" id="UP000199623">
    <property type="component" value="Unassembled WGS sequence"/>
</dbReference>
<keyword evidence="6 8" id="KW-0503">Monooxygenase</keyword>
<evidence type="ECO:0000256" key="4">
    <source>
        <dbReference type="ARBA" id="ARBA00023002"/>
    </source>
</evidence>
<name>A0A1G7WRQ8_9PSEU</name>
<evidence type="ECO:0000313" key="10">
    <source>
        <dbReference type="Proteomes" id="UP000199623"/>
    </source>
</evidence>
<evidence type="ECO:0000256" key="8">
    <source>
        <dbReference type="RuleBase" id="RU000461"/>
    </source>
</evidence>
<dbReference type="InterPro" id="IPR002401">
    <property type="entry name" value="Cyt_P450_E_grp-I"/>
</dbReference>
<dbReference type="PROSITE" id="PS00086">
    <property type="entry name" value="CYTOCHROME_P450"/>
    <property type="match status" value="1"/>
</dbReference>
<evidence type="ECO:0000256" key="6">
    <source>
        <dbReference type="ARBA" id="ARBA00023033"/>
    </source>
</evidence>
<feature type="binding site" description="axial binding residue" evidence="7">
    <location>
        <position position="388"/>
    </location>
    <ligand>
        <name>heme</name>
        <dbReference type="ChEBI" id="CHEBI:30413"/>
    </ligand>
    <ligandPart>
        <name>Fe</name>
        <dbReference type="ChEBI" id="CHEBI:18248"/>
    </ligandPart>
</feature>
<accession>A0A1G7WRQ8</accession>
<evidence type="ECO:0000313" key="9">
    <source>
        <dbReference type="EMBL" id="SDG74631.1"/>
    </source>
</evidence>
<keyword evidence="5 7" id="KW-0408">Iron</keyword>
<reference evidence="10" key="1">
    <citation type="submission" date="2016-10" db="EMBL/GenBank/DDBJ databases">
        <authorList>
            <person name="Varghese N."/>
            <person name="Submissions S."/>
        </authorList>
    </citation>
    <scope>NUCLEOTIDE SEQUENCE [LARGE SCALE GENOMIC DNA]</scope>
    <source>
        <strain evidence="10">CGMCC 4.3506</strain>
    </source>
</reference>
<dbReference type="Pfam" id="PF00067">
    <property type="entry name" value="p450"/>
    <property type="match status" value="1"/>
</dbReference>
<dbReference type="OrthoDB" id="5290182at2"/>
<dbReference type="PRINTS" id="PR00463">
    <property type="entry name" value="EP450I"/>
</dbReference>
<keyword evidence="2 7" id="KW-0349">Heme</keyword>
<dbReference type="InterPro" id="IPR001128">
    <property type="entry name" value="Cyt_P450"/>
</dbReference>
<dbReference type="CDD" id="cd11049">
    <property type="entry name" value="CYP170A1-like"/>
    <property type="match status" value="1"/>
</dbReference>
<dbReference type="InterPro" id="IPR050196">
    <property type="entry name" value="Cytochrome_P450_Monoox"/>
</dbReference>
<evidence type="ECO:0000256" key="3">
    <source>
        <dbReference type="ARBA" id="ARBA00022723"/>
    </source>
</evidence>
<dbReference type="GO" id="GO:0016705">
    <property type="term" value="F:oxidoreductase activity, acting on paired donors, with incorporation or reduction of molecular oxygen"/>
    <property type="evidence" value="ECO:0007669"/>
    <property type="project" value="InterPro"/>
</dbReference>
<dbReference type="Gene3D" id="1.10.630.10">
    <property type="entry name" value="Cytochrome P450"/>
    <property type="match status" value="1"/>
</dbReference>
<comment type="cofactor">
    <cofactor evidence="7">
        <name>heme</name>
        <dbReference type="ChEBI" id="CHEBI:30413"/>
    </cofactor>
</comment>
<dbReference type="RefSeq" id="WP_090053802.1">
    <property type="nucleotide sequence ID" value="NZ_FNCC01000011.1"/>
</dbReference>
<keyword evidence="10" id="KW-1185">Reference proteome</keyword>
<comment type="similarity">
    <text evidence="1 8">Belongs to the cytochrome P450 family.</text>
</comment>
<dbReference type="PANTHER" id="PTHR24291:SF50">
    <property type="entry name" value="BIFUNCTIONAL ALBAFLAVENONE MONOOXYGENASE_TERPENE SYNTHASE"/>
    <property type="match status" value="1"/>
</dbReference>
<dbReference type="GO" id="GO:0020037">
    <property type="term" value="F:heme binding"/>
    <property type="evidence" value="ECO:0007669"/>
    <property type="project" value="InterPro"/>
</dbReference>
<evidence type="ECO:0000256" key="7">
    <source>
        <dbReference type="PIRSR" id="PIRSR602401-1"/>
    </source>
</evidence>
<dbReference type="GO" id="GO:0005506">
    <property type="term" value="F:iron ion binding"/>
    <property type="evidence" value="ECO:0007669"/>
    <property type="project" value="InterPro"/>
</dbReference>
<dbReference type="PANTHER" id="PTHR24291">
    <property type="entry name" value="CYTOCHROME P450 FAMILY 4"/>
    <property type="match status" value="1"/>
</dbReference>
<dbReference type="InterPro" id="IPR036396">
    <property type="entry name" value="Cyt_P450_sf"/>
</dbReference>
<dbReference type="GO" id="GO:0004497">
    <property type="term" value="F:monooxygenase activity"/>
    <property type="evidence" value="ECO:0007669"/>
    <property type="project" value="UniProtKB-KW"/>
</dbReference>
<dbReference type="InterPro" id="IPR017972">
    <property type="entry name" value="Cyt_P450_CS"/>
</dbReference>
<evidence type="ECO:0000256" key="5">
    <source>
        <dbReference type="ARBA" id="ARBA00023004"/>
    </source>
</evidence>
<dbReference type="AlphaFoldDB" id="A0A1G7WRQ8"/>